<protein>
    <recommendedName>
        <fullName evidence="10">Hexosyltransferase</fullName>
        <ecNumber evidence="10">2.4.1.-</ecNumber>
    </recommendedName>
</protein>
<dbReference type="PANTHER" id="PTHR11214">
    <property type="entry name" value="BETA-1,3-N-ACETYLGLUCOSAMINYLTRANSFERASE"/>
    <property type="match status" value="1"/>
</dbReference>
<keyword evidence="3 10" id="KW-0328">Glycosyltransferase</keyword>
<evidence type="ECO:0000256" key="9">
    <source>
        <dbReference type="ARBA" id="ARBA00023136"/>
    </source>
</evidence>
<dbReference type="PANTHER" id="PTHR11214:SF235">
    <property type="entry name" value="HEXOSYLTRANSFERASE"/>
    <property type="match status" value="1"/>
</dbReference>
<organism evidence="11 12">
    <name type="scientific">Callosobruchus maculatus</name>
    <name type="common">Southern cowpea weevil</name>
    <name type="synonym">Pulse bruchid</name>
    <dbReference type="NCBI Taxonomy" id="64391"/>
    <lineage>
        <taxon>Eukaryota</taxon>
        <taxon>Metazoa</taxon>
        <taxon>Ecdysozoa</taxon>
        <taxon>Arthropoda</taxon>
        <taxon>Hexapoda</taxon>
        <taxon>Insecta</taxon>
        <taxon>Pterygota</taxon>
        <taxon>Neoptera</taxon>
        <taxon>Endopterygota</taxon>
        <taxon>Coleoptera</taxon>
        <taxon>Polyphaga</taxon>
        <taxon>Cucujiformia</taxon>
        <taxon>Chrysomeloidea</taxon>
        <taxon>Chrysomelidae</taxon>
        <taxon>Bruchinae</taxon>
        <taxon>Bruchini</taxon>
        <taxon>Callosobruchus</taxon>
    </lineage>
</organism>
<evidence type="ECO:0000256" key="8">
    <source>
        <dbReference type="ARBA" id="ARBA00023034"/>
    </source>
</evidence>
<evidence type="ECO:0000256" key="10">
    <source>
        <dbReference type="RuleBase" id="RU363063"/>
    </source>
</evidence>
<evidence type="ECO:0000256" key="5">
    <source>
        <dbReference type="ARBA" id="ARBA00022692"/>
    </source>
</evidence>
<dbReference type="GO" id="GO:0006493">
    <property type="term" value="P:protein O-linked glycosylation"/>
    <property type="evidence" value="ECO:0007669"/>
    <property type="project" value="TreeGrafter"/>
</dbReference>
<evidence type="ECO:0000256" key="4">
    <source>
        <dbReference type="ARBA" id="ARBA00022679"/>
    </source>
</evidence>
<keyword evidence="5 10" id="KW-0812">Transmembrane</keyword>
<keyword evidence="8 10" id="KW-0333">Golgi apparatus</keyword>
<dbReference type="EC" id="2.4.1.-" evidence="10"/>
<dbReference type="AlphaFoldDB" id="A0A653DHI8"/>
<keyword evidence="12" id="KW-1185">Reference proteome</keyword>
<dbReference type="GO" id="GO:0016758">
    <property type="term" value="F:hexosyltransferase activity"/>
    <property type="evidence" value="ECO:0007669"/>
    <property type="project" value="InterPro"/>
</dbReference>
<evidence type="ECO:0000313" key="11">
    <source>
        <dbReference type="EMBL" id="VEN58991.1"/>
    </source>
</evidence>
<keyword evidence="9 10" id="KW-0472">Membrane</keyword>
<keyword evidence="6 10" id="KW-0735">Signal-anchor</keyword>
<dbReference type="Gene3D" id="3.90.550.50">
    <property type="match status" value="1"/>
</dbReference>
<accession>A0A653DHI8</accession>
<name>A0A653DHI8_CALMS</name>
<evidence type="ECO:0000256" key="1">
    <source>
        <dbReference type="ARBA" id="ARBA00004323"/>
    </source>
</evidence>
<sequence length="388" mass="44957">MFYRRVFYGLLSDHKLEDVKAMYSKLFYLIIATFAVSILIVLYYSSLQSEEIYMKLIEEHEEHDNEPSNNDLPQKLYDIDFKYVLNNKSLCTADTQTLILVTSYFGNVETRSAMRRAFTREELANMNIKRAFLLGVAPTDKYTSQKAVQDESKRFGDIIQGNFIEAYRNLTYKHTMGLRWVEQHCSNAKFVIKMDDDIVVNIERIPKLLKSLQVPSAKNYIAGYVLRNMVPIREPANKWFVTEDEYDLDAYPPFVSGWFYVTNPYTCSNLFNVSQTTKYFWIDDTLITGILAQKLNIRHVDIKANFTLHSEILECCIKDIQLKNLRCDILVGPNGGNNNLFYEFNTAVGICNLNLCSERTLPLDKTCIVERKEVLGRGNPVIENYKLS</sequence>
<feature type="transmembrane region" description="Helical" evidence="10">
    <location>
        <begin position="26"/>
        <end position="45"/>
    </location>
</feature>
<reference evidence="11 12" key="1">
    <citation type="submission" date="2019-01" db="EMBL/GenBank/DDBJ databases">
        <authorList>
            <person name="Sayadi A."/>
        </authorList>
    </citation>
    <scope>NUCLEOTIDE SEQUENCE [LARGE SCALE GENOMIC DNA]</scope>
</reference>
<comment type="subcellular location">
    <subcellularLocation>
        <location evidence="1 10">Golgi apparatus membrane</location>
        <topology evidence="1 10">Single-pass type II membrane protein</topology>
    </subcellularLocation>
</comment>
<gene>
    <name evidence="11" type="ORF">CALMAC_LOCUS17171</name>
</gene>
<comment type="similarity">
    <text evidence="2 10">Belongs to the glycosyltransferase 31 family.</text>
</comment>
<evidence type="ECO:0000256" key="3">
    <source>
        <dbReference type="ARBA" id="ARBA00022676"/>
    </source>
</evidence>
<dbReference type="EMBL" id="CAACVG010011840">
    <property type="protein sequence ID" value="VEN58991.1"/>
    <property type="molecule type" value="Genomic_DNA"/>
</dbReference>
<evidence type="ECO:0000313" key="12">
    <source>
        <dbReference type="Proteomes" id="UP000410492"/>
    </source>
</evidence>
<dbReference type="Proteomes" id="UP000410492">
    <property type="component" value="Unassembled WGS sequence"/>
</dbReference>
<keyword evidence="7 10" id="KW-1133">Transmembrane helix</keyword>
<keyword evidence="4" id="KW-0808">Transferase</keyword>
<dbReference type="GO" id="GO:0000139">
    <property type="term" value="C:Golgi membrane"/>
    <property type="evidence" value="ECO:0007669"/>
    <property type="project" value="UniProtKB-SubCell"/>
</dbReference>
<dbReference type="InterPro" id="IPR002659">
    <property type="entry name" value="Glyco_trans_31"/>
</dbReference>
<evidence type="ECO:0000256" key="2">
    <source>
        <dbReference type="ARBA" id="ARBA00008661"/>
    </source>
</evidence>
<dbReference type="Pfam" id="PF01762">
    <property type="entry name" value="Galactosyl_T"/>
    <property type="match status" value="1"/>
</dbReference>
<proteinExistence type="inferred from homology"/>
<evidence type="ECO:0000256" key="6">
    <source>
        <dbReference type="ARBA" id="ARBA00022968"/>
    </source>
</evidence>
<dbReference type="OrthoDB" id="2139606at2759"/>
<dbReference type="FunFam" id="3.90.550.50:FF:000028">
    <property type="entry name" value="Hexosyltransferase"/>
    <property type="match status" value="1"/>
</dbReference>
<evidence type="ECO:0000256" key="7">
    <source>
        <dbReference type="ARBA" id="ARBA00022989"/>
    </source>
</evidence>